<feature type="compositionally biased region" description="Polar residues" evidence="1">
    <location>
        <begin position="358"/>
        <end position="369"/>
    </location>
</feature>
<feature type="region of interest" description="Disordered" evidence="1">
    <location>
        <begin position="227"/>
        <end position="446"/>
    </location>
</feature>
<dbReference type="AlphaFoldDB" id="A0A368JSY2"/>
<dbReference type="InterPro" id="IPR046535">
    <property type="entry name" value="DUF6600"/>
</dbReference>
<accession>A0A368JSY2</accession>
<evidence type="ECO:0000313" key="3">
    <source>
        <dbReference type="EMBL" id="RCR70748.1"/>
    </source>
</evidence>
<dbReference type="Proteomes" id="UP000253383">
    <property type="component" value="Unassembled WGS sequence"/>
</dbReference>
<keyword evidence="2" id="KW-0732">Signal</keyword>
<name>A0A368JSY2_9BACT</name>
<dbReference type="OrthoDB" id="5485224at2"/>
<keyword evidence="4" id="KW-1185">Reference proteome</keyword>
<proteinExistence type="predicted"/>
<protein>
    <recommendedName>
        <fullName evidence="5">BcpO-related WXXGXW repeat protein</fullName>
    </recommendedName>
</protein>
<evidence type="ECO:0000256" key="2">
    <source>
        <dbReference type="SAM" id="SignalP"/>
    </source>
</evidence>
<comment type="caution">
    <text evidence="3">The sequence shown here is derived from an EMBL/GenBank/DDBJ whole genome shotgun (WGS) entry which is preliminary data.</text>
</comment>
<organism evidence="3 4">
    <name type="scientific">Larkinella punicea</name>
    <dbReference type="NCBI Taxonomy" id="2315727"/>
    <lineage>
        <taxon>Bacteria</taxon>
        <taxon>Pseudomonadati</taxon>
        <taxon>Bacteroidota</taxon>
        <taxon>Cytophagia</taxon>
        <taxon>Cytophagales</taxon>
        <taxon>Spirosomataceae</taxon>
        <taxon>Larkinella</taxon>
    </lineage>
</organism>
<dbReference type="RefSeq" id="WP_114404665.1">
    <property type="nucleotide sequence ID" value="NZ_QOWE01000003.1"/>
</dbReference>
<feature type="signal peptide" evidence="2">
    <location>
        <begin position="1"/>
        <end position="21"/>
    </location>
</feature>
<feature type="compositionally biased region" description="Basic and acidic residues" evidence="1">
    <location>
        <begin position="320"/>
        <end position="338"/>
    </location>
</feature>
<feature type="compositionally biased region" description="Polar residues" evidence="1">
    <location>
        <begin position="339"/>
        <end position="350"/>
    </location>
</feature>
<evidence type="ECO:0008006" key="5">
    <source>
        <dbReference type="Google" id="ProtNLM"/>
    </source>
</evidence>
<reference evidence="3 4" key="1">
    <citation type="submission" date="2018-07" db="EMBL/GenBank/DDBJ databases">
        <title>Genome analysis of Larkinella rosea.</title>
        <authorList>
            <person name="Zhou Z."/>
            <person name="Wang G."/>
        </authorList>
    </citation>
    <scope>NUCLEOTIDE SEQUENCE [LARGE SCALE GENOMIC DNA]</scope>
    <source>
        <strain evidence="4">zzj9</strain>
    </source>
</reference>
<dbReference type="EMBL" id="QOWE01000003">
    <property type="protein sequence ID" value="RCR70748.1"/>
    <property type="molecule type" value="Genomic_DNA"/>
</dbReference>
<gene>
    <name evidence="3" type="ORF">DUE52_03910</name>
</gene>
<feature type="compositionally biased region" description="Polar residues" evidence="1">
    <location>
        <begin position="287"/>
        <end position="303"/>
    </location>
</feature>
<dbReference type="Pfam" id="PF20245">
    <property type="entry name" value="DUF6600"/>
    <property type="match status" value="1"/>
</dbReference>
<evidence type="ECO:0000313" key="4">
    <source>
        <dbReference type="Proteomes" id="UP000253383"/>
    </source>
</evidence>
<feature type="compositionally biased region" description="Gly residues" evidence="1">
    <location>
        <begin position="436"/>
        <end position="446"/>
    </location>
</feature>
<sequence length="446" mass="50815">MKTRRIIPAFGLMIFFLIALAMPQKTMAQPGVDMPVESFYDDLAPYGQWTRNPTYGQVWMPDVPGDFQPYATNGHWAVTEYGNTWVSDYDWGWAPFHYGRWLFDDYYGRWVWVPDSEWGPAWVSWRSGGGYYGWAPLGPGMSINVNINLPFNYWTFVPQMYITSPRVYSYCIPRTRVVNVYHNTTIINNVYRYNNRSYGYGPRRDEMERYTRRSVPVYRANDIASRGAYGARGGNGNSNRGDNRGSYNGNGNYNGNNRGEVAGNYPNSNRSNRYDNDRNGANRGDNSMNRNDGFNNRPNSDNANRPDYENRSNSSNSNRPDFDNRSNSRPSNRPDFDNRSSSGSMPNRVESPSENRANRSYNPGANSPSVERRAESRSYPQPDQSSQRSRWSGGGGSESAPQRVERPQGQGGQFQQRTPSQPPRQYQDRQNSSNRGEGGGGRRGPQ</sequence>
<evidence type="ECO:0000256" key="1">
    <source>
        <dbReference type="SAM" id="MobiDB-lite"/>
    </source>
</evidence>
<feature type="compositionally biased region" description="Low complexity" evidence="1">
    <location>
        <begin position="237"/>
        <end position="271"/>
    </location>
</feature>
<feature type="chain" id="PRO_5016892388" description="BcpO-related WXXGXW repeat protein" evidence="2">
    <location>
        <begin position="22"/>
        <end position="446"/>
    </location>
</feature>